<accession>A0A4U3LJU6</accession>
<proteinExistence type="predicted"/>
<dbReference type="GO" id="GO:0004301">
    <property type="term" value="F:epoxide hydrolase activity"/>
    <property type="evidence" value="ECO:0007669"/>
    <property type="project" value="TreeGrafter"/>
</dbReference>
<evidence type="ECO:0000256" key="1">
    <source>
        <dbReference type="ARBA" id="ARBA00022801"/>
    </source>
</evidence>
<dbReference type="PANTHER" id="PTHR42977:SF3">
    <property type="entry name" value="AB HYDROLASE-1 DOMAIN-CONTAINING PROTEIN"/>
    <property type="match status" value="1"/>
</dbReference>
<dbReference type="AlphaFoldDB" id="A0A4U3LJU6"/>
<organism evidence="3 4">
    <name type="scientific">Herbidospora galbida</name>
    <dbReference type="NCBI Taxonomy" id="2575442"/>
    <lineage>
        <taxon>Bacteria</taxon>
        <taxon>Bacillati</taxon>
        <taxon>Actinomycetota</taxon>
        <taxon>Actinomycetes</taxon>
        <taxon>Streptosporangiales</taxon>
        <taxon>Streptosporangiaceae</taxon>
        <taxon>Herbidospora</taxon>
    </lineage>
</organism>
<feature type="domain" description="AB hydrolase-1" evidence="2">
    <location>
        <begin position="31"/>
        <end position="275"/>
    </location>
</feature>
<dbReference type="Gene3D" id="3.40.50.1820">
    <property type="entry name" value="alpha/beta hydrolase"/>
    <property type="match status" value="1"/>
</dbReference>
<dbReference type="Proteomes" id="UP000308705">
    <property type="component" value="Unassembled WGS sequence"/>
</dbReference>
<sequence>MRATAKARHQSVDVDGIEVFYREAGTPDRPCLLLLHGFPSSSHCFRRVLSPLAEVSRVVAPDLPGFGFSSAPTIEEYEYTFANLADTMERFLDRIGVEEFFVYLHDFGAPVGYHLALRRPERVLGLVVQNGNAHDDGLGDQWDGARAYWADPSEENRAKLPEWLNFEGTRGQYLDGLPERLRVLHPPETWHLDWERMSRPGDLDVQFQLFRDYGAYVARFGDLADYHRTHQPPCLLLWGRHDAFFDLAEIMGYARDLDRIEMHVFDAGHYLLETHADESAAAIRAFVTDVSLA</sequence>
<dbReference type="InterPro" id="IPR029058">
    <property type="entry name" value="AB_hydrolase_fold"/>
</dbReference>
<dbReference type="InterPro" id="IPR000073">
    <property type="entry name" value="AB_hydrolase_1"/>
</dbReference>
<dbReference type="EMBL" id="SZQA01000098">
    <property type="protein sequence ID" value="TKK75860.1"/>
    <property type="molecule type" value="Genomic_DNA"/>
</dbReference>
<dbReference type="SUPFAM" id="SSF53474">
    <property type="entry name" value="alpha/beta-Hydrolases"/>
    <property type="match status" value="1"/>
</dbReference>
<dbReference type="InterPro" id="IPR051340">
    <property type="entry name" value="Haloalkane_dehalogenase"/>
</dbReference>
<gene>
    <name evidence="3" type="ORF">FDA94_38785</name>
</gene>
<name>A0A4U3LJU6_9ACTN</name>
<dbReference type="PRINTS" id="PR00111">
    <property type="entry name" value="ABHYDROLASE"/>
</dbReference>
<keyword evidence="4" id="KW-1185">Reference proteome</keyword>
<dbReference type="Pfam" id="PF00561">
    <property type="entry name" value="Abhydrolase_1"/>
    <property type="match status" value="1"/>
</dbReference>
<reference evidence="3 4" key="1">
    <citation type="submission" date="2019-04" db="EMBL/GenBank/DDBJ databases">
        <title>Herbidospora sp. NEAU-GS14.nov., a novel actinomycete isolated from soil.</title>
        <authorList>
            <person name="Han L."/>
        </authorList>
    </citation>
    <scope>NUCLEOTIDE SEQUENCE [LARGE SCALE GENOMIC DNA]</scope>
    <source>
        <strain evidence="3 4">NEAU-GS14</strain>
    </source>
</reference>
<dbReference type="OrthoDB" id="5431692at2"/>
<dbReference type="InterPro" id="IPR000639">
    <property type="entry name" value="Epox_hydrolase-like"/>
</dbReference>
<evidence type="ECO:0000313" key="3">
    <source>
        <dbReference type="EMBL" id="TKK75860.1"/>
    </source>
</evidence>
<protein>
    <submittedName>
        <fullName evidence="3">Alpha/beta hydrolase</fullName>
    </submittedName>
</protein>
<evidence type="ECO:0000313" key="4">
    <source>
        <dbReference type="Proteomes" id="UP000308705"/>
    </source>
</evidence>
<keyword evidence="1 3" id="KW-0378">Hydrolase</keyword>
<evidence type="ECO:0000259" key="2">
    <source>
        <dbReference type="Pfam" id="PF00561"/>
    </source>
</evidence>
<dbReference type="PRINTS" id="PR00412">
    <property type="entry name" value="EPOXHYDRLASE"/>
</dbReference>
<comment type="caution">
    <text evidence="3">The sequence shown here is derived from an EMBL/GenBank/DDBJ whole genome shotgun (WGS) entry which is preliminary data.</text>
</comment>
<dbReference type="RefSeq" id="WP_137251997.1">
    <property type="nucleotide sequence ID" value="NZ_SZQA01000098.1"/>
</dbReference>
<dbReference type="PANTHER" id="PTHR42977">
    <property type="entry name" value="HYDROLASE-RELATED"/>
    <property type="match status" value="1"/>
</dbReference>